<name>A0A6N2RLC4_9ACTO</name>
<evidence type="ECO:0000313" key="9">
    <source>
        <dbReference type="EMBL" id="VYS81606.1"/>
    </source>
</evidence>
<keyword evidence="2 7" id="KW-0813">Transport</keyword>
<evidence type="ECO:0000256" key="2">
    <source>
        <dbReference type="ARBA" id="ARBA00022448"/>
    </source>
</evidence>
<feature type="transmembrane region" description="Helical" evidence="7">
    <location>
        <begin position="35"/>
        <end position="56"/>
    </location>
</feature>
<dbReference type="Gene3D" id="1.10.3720.10">
    <property type="entry name" value="MetI-like"/>
    <property type="match status" value="1"/>
</dbReference>
<evidence type="ECO:0000256" key="7">
    <source>
        <dbReference type="RuleBase" id="RU363032"/>
    </source>
</evidence>
<feature type="transmembrane region" description="Helical" evidence="7">
    <location>
        <begin position="240"/>
        <end position="262"/>
    </location>
</feature>
<comment type="subcellular location">
    <subcellularLocation>
        <location evidence="1 7">Cell membrane</location>
        <topology evidence="1 7">Multi-pass membrane protein</topology>
    </subcellularLocation>
</comment>
<dbReference type="GO" id="GO:0055085">
    <property type="term" value="P:transmembrane transport"/>
    <property type="evidence" value="ECO:0007669"/>
    <property type="project" value="InterPro"/>
</dbReference>
<evidence type="ECO:0000256" key="4">
    <source>
        <dbReference type="ARBA" id="ARBA00022692"/>
    </source>
</evidence>
<reference evidence="9" key="1">
    <citation type="submission" date="2019-11" db="EMBL/GenBank/DDBJ databases">
        <authorList>
            <person name="Feng L."/>
        </authorList>
    </citation>
    <scope>NUCLEOTIDE SEQUENCE</scope>
    <source>
        <strain evidence="9">AodontolyticusLFYP35</strain>
    </source>
</reference>
<evidence type="ECO:0000256" key="1">
    <source>
        <dbReference type="ARBA" id="ARBA00004651"/>
    </source>
</evidence>
<gene>
    <name evidence="9" type="primary">sugA</name>
    <name evidence="9" type="ORF">AOLFYP35_00411</name>
</gene>
<dbReference type="Pfam" id="PF00528">
    <property type="entry name" value="BPD_transp_1"/>
    <property type="match status" value="1"/>
</dbReference>
<dbReference type="PROSITE" id="PS50928">
    <property type="entry name" value="ABC_TM1"/>
    <property type="match status" value="1"/>
</dbReference>
<dbReference type="AlphaFoldDB" id="A0A6N2RLC4"/>
<feature type="domain" description="ABC transmembrane type-1" evidence="8">
    <location>
        <begin position="94"/>
        <end position="304"/>
    </location>
</feature>
<organism evidence="9">
    <name type="scientific">Schaalia odontolytica</name>
    <dbReference type="NCBI Taxonomy" id="1660"/>
    <lineage>
        <taxon>Bacteria</taxon>
        <taxon>Bacillati</taxon>
        <taxon>Actinomycetota</taxon>
        <taxon>Actinomycetes</taxon>
        <taxon>Actinomycetales</taxon>
        <taxon>Actinomycetaceae</taxon>
        <taxon>Schaalia</taxon>
    </lineage>
</organism>
<feature type="transmembrane region" description="Helical" evidence="7">
    <location>
        <begin position="129"/>
        <end position="153"/>
    </location>
</feature>
<keyword evidence="5 7" id="KW-1133">Transmembrane helix</keyword>
<evidence type="ECO:0000256" key="3">
    <source>
        <dbReference type="ARBA" id="ARBA00022475"/>
    </source>
</evidence>
<dbReference type="SUPFAM" id="SSF161098">
    <property type="entry name" value="MetI-like"/>
    <property type="match status" value="1"/>
</dbReference>
<dbReference type="EMBL" id="CACRSM010000002">
    <property type="protein sequence ID" value="VYS81606.1"/>
    <property type="molecule type" value="Genomic_DNA"/>
</dbReference>
<dbReference type="CDD" id="cd06261">
    <property type="entry name" value="TM_PBP2"/>
    <property type="match status" value="1"/>
</dbReference>
<sequence>MSTSVRVGTESTATLGGRRETLISRIARQTGRMGLLFPAVALMAVFLIGPIAYSVYGSLTNAALSGYKAANPEFVGLENYVELLTSNGFWKAVLLTVIFVFASAVVGQNILGLALAMLMRKAPKILSTLVGGVVVIAWVMPEIVAAFALYAFFSTDGTLNVLLSYIGLGGTTWLLTFPMFSVIMANIWRGTAFSMMVYSAALAEVPPEIQEAAKVDGARGSQRFFFVTLPMIKGSISTNLLLTTLQTLGVFTLLWVMTGGGPGTQSTTLPVMAYQEAFKNSLIGYGTAIATVTIVLGALFAMVYIRALKPEVD</sequence>
<evidence type="ECO:0000256" key="5">
    <source>
        <dbReference type="ARBA" id="ARBA00022989"/>
    </source>
</evidence>
<dbReference type="InterPro" id="IPR035906">
    <property type="entry name" value="MetI-like_sf"/>
</dbReference>
<keyword evidence="6 7" id="KW-0472">Membrane</keyword>
<proteinExistence type="inferred from homology"/>
<accession>A0A6N2RLC4</accession>
<comment type="similarity">
    <text evidence="7">Belongs to the binding-protein-dependent transport system permease family.</text>
</comment>
<keyword evidence="4 7" id="KW-0812">Transmembrane</keyword>
<protein>
    <submittedName>
        <fullName evidence="9">Trehalose transport system permease protein SugA</fullName>
    </submittedName>
</protein>
<feature type="transmembrane region" description="Helical" evidence="7">
    <location>
        <begin position="282"/>
        <end position="305"/>
    </location>
</feature>
<evidence type="ECO:0000256" key="6">
    <source>
        <dbReference type="ARBA" id="ARBA00023136"/>
    </source>
</evidence>
<feature type="transmembrane region" description="Helical" evidence="7">
    <location>
        <begin position="165"/>
        <end position="188"/>
    </location>
</feature>
<evidence type="ECO:0000259" key="8">
    <source>
        <dbReference type="PROSITE" id="PS50928"/>
    </source>
</evidence>
<dbReference type="PANTHER" id="PTHR43005">
    <property type="entry name" value="BLR7065 PROTEIN"/>
    <property type="match status" value="1"/>
</dbReference>
<keyword evidence="3" id="KW-1003">Cell membrane</keyword>
<dbReference type="InterPro" id="IPR000515">
    <property type="entry name" value="MetI-like"/>
</dbReference>
<dbReference type="PANTHER" id="PTHR43005:SF1">
    <property type="entry name" value="SPERMIDINE_PUTRESCINE TRANSPORT SYSTEM PERMEASE PROTEIN"/>
    <property type="match status" value="1"/>
</dbReference>
<dbReference type="GO" id="GO:0005886">
    <property type="term" value="C:plasma membrane"/>
    <property type="evidence" value="ECO:0007669"/>
    <property type="project" value="UniProtKB-SubCell"/>
</dbReference>
<feature type="transmembrane region" description="Helical" evidence="7">
    <location>
        <begin position="92"/>
        <end position="117"/>
    </location>
</feature>